<dbReference type="Gene3D" id="2.40.240.130">
    <property type="match status" value="1"/>
</dbReference>
<feature type="region of interest" description="Disordered" evidence="6">
    <location>
        <begin position="31"/>
        <end position="63"/>
    </location>
</feature>
<protein>
    <submittedName>
        <fullName evidence="8">DVL1 protein</fullName>
    </submittedName>
</protein>
<reference evidence="8 9" key="1">
    <citation type="submission" date="2019-09" db="EMBL/GenBank/DDBJ databases">
        <title>Bird 10,000 Genomes (B10K) Project - Family phase.</title>
        <authorList>
            <person name="Zhang G."/>
        </authorList>
    </citation>
    <scope>NUCLEOTIDE SEQUENCE [LARGE SCALE GENOMIC DNA]</scope>
    <source>
        <strain evidence="8">B10K-DU-002-15</strain>
        <tissue evidence="8">Muscle</tissue>
    </source>
</reference>
<evidence type="ECO:0000256" key="3">
    <source>
        <dbReference type="ARBA" id="ARBA00022490"/>
    </source>
</evidence>
<name>A0A7K5ITW1_TOXRE</name>
<dbReference type="Pfam" id="PF00778">
    <property type="entry name" value="DIX"/>
    <property type="match status" value="1"/>
</dbReference>
<dbReference type="PROSITE" id="PS50841">
    <property type="entry name" value="DIX"/>
    <property type="match status" value="1"/>
</dbReference>
<gene>
    <name evidence="8" type="primary">Dvl1_1</name>
    <name evidence="8" type="ORF">TOXRED_R04472</name>
</gene>
<feature type="domain" description="DIX" evidence="7">
    <location>
        <begin position="1"/>
        <end position="28"/>
    </location>
</feature>
<dbReference type="GO" id="GO:0005829">
    <property type="term" value="C:cytosol"/>
    <property type="evidence" value="ECO:0007669"/>
    <property type="project" value="TreeGrafter"/>
</dbReference>
<dbReference type="GO" id="GO:0060070">
    <property type="term" value="P:canonical Wnt signaling pathway"/>
    <property type="evidence" value="ECO:0007669"/>
    <property type="project" value="TreeGrafter"/>
</dbReference>
<dbReference type="Proteomes" id="UP000523146">
    <property type="component" value="Unassembled WGS sequence"/>
</dbReference>
<evidence type="ECO:0000256" key="4">
    <source>
        <dbReference type="ARBA" id="ARBA00022687"/>
    </source>
</evidence>
<sequence>VVKEEISDDNAKLPCFNGRVVSWLVLAESSQSDSGSQCTEGPAELPPPLERTGGIGDSRPPSF</sequence>
<evidence type="ECO:0000313" key="9">
    <source>
        <dbReference type="Proteomes" id="UP000523146"/>
    </source>
</evidence>
<evidence type="ECO:0000313" key="8">
    <source>
        <dbReference type="EMBL" id="NWS85177.1"/>
    </source>
</evidence>
<feature type="non-terminal residue" evidence="8">
    <location>
        <position position="63"/>
    </location>
</feature>
<dbReference type="EMBL" id="VXBI01006383">
    <property type="protein sequence ID" value="NWS85177.1"/>
    <property type="molecule type" value="Genomic_DNA"/>
</dbReference>
<keyword evidence="3" id="KW-0963">Cytoplasm</keyword>
<dbReference type="InterPro" id="IPR029071">
    <property type="entry name" value="Ubiquitin-like_domsf"/>
</dbReference>
<proteinExistence type="predicted"/>
<dbReference type="SUPFAM" id="SSF54236">
    <property type="entry name" value="Ubiquitin-like"/>
    <property type="match status" value="1"/>
</dbReference>
<dbReference type="GO" id="GO:0005109">
    <property type="term" value="F:frizzled binding"/>
    <property type="evidence" value="ECO:0007669"/>
    <property type="project" value="TreeGrafter"/>
</dbReference>
<feature type="non-terminal residue" evidence="8">
    <location>
        <position position="1"/>
    </location>
</feature>
<dbReference type="InterPro" id="IPR003351">
    <property type="entry name" value="Dishevelled_protein_dom"/>
</dbReference>
<dbReference type="PANTHER" id="PTHR10878">
    <property type="entry name" value="SEGMENT POLARITY PROTEIN DISHEVELLED"/>
    <property type="match status" value="1"/>
</dbReference>
<comment type="subcellular location">
    <subcellularLocation>
        <location evidence="1">Cytoplasm</location>
    </subcellularLocation>
</comment>
<comment type="caution">
    <text evidence="8">The sequence shown here is derived from an EMBL/GenBank/DDBJ whole genome shotgun (WGS) entry which is preliminary data.</text>
</comment>
<dbReference type="InterPro" id="IPR001158">
    <property type="entry name" value="DIX"/>
</dbReference>
<organism evidence="8 9">
    <name type="scientific">Toxostoma redivivum</name>
    <name type="common">California thrasher</name>
    <dbReference type="NCBI Taxonomy" id="99882"/>
    <lineage>
        <taxon>Eukaryota</taxon>
        <taxon>Metazoa</taxon>
        <taxon>Chordata</taxon>
        <taxon>Craniata</taxon>
        <taxon>Vertebrata</taxon>
        <taxon>Euteleostomi</taxon>
        <taxon>Archelosauria</taxon>
        <taxon>Archosauria</taxon>
        <taxon>Dinosauria</taxon>
        <taxon>Saurischia</taxon>
        <taxon>Theropoda</taxon>
        <taxon>Coelurosauria</taxon>
        <taxon>Aves</taxon>
        <taxon>Neognathae</taxon>
        <taxon>Neoaves</taxon>
        <taxon>Telluraves</taxon>
        <taxon>Australaves</taxon>
        <taxon>Passeriformes</taxon>
        <taxon>Mimidae</taxon>
        <taxon>Toxostoma</taxon>
    </lineage>
</organism>
<dbReference type="PANTHER" id="PTHR10878:SF5">
    <property type="entry name" value="SEGMENT POLARITY PROTEIN DISHEVELLED HOMOLOG DVL-1-RELATED"/>
    <property type="match status" value="1"/>
</dbReference>
<accession>A0A7K5ITW1</accession>
<dbReference type="AlphaFoldDB" id="A0A7K5ITW1"/>
<evidence type="ECO:0000256" key="2">
    <source>
        <dbReference type="ARBA" id="ARBA00022473"/>
    </source>
</evidence>
<evidence type="ECO:0000256" key="5">
    <source>
        <dbReference type="PROSITE-ProRule" id="PRU00069"/>
    </source>
</evidence>
<dbReference type="InterPro" id="IPR038207">
    <property type="entry name" value="DIX_dom_sf"/>
</dbReference>
<keyword evidence="4 5" id="KW-0879">Wnt signaling pathway</keyword>
<dbReference type="FunFam" id="2.40.240.130:FF:000005">
    <property type="entry name" value="Segment polarity protein dishevelled DVL-1"/>
    <property type="match status" value="1"/>
</dbReference>
<keyword evidence="9" id="KW-1185">Reference proteome</keyword>
<keyword evidence="2" id="KW-0217">Developmental protein</keyword>
<dbReference type="InterPro" id="IPR015506">
    <property type="entry name" value="Dsh/Dvl-rel"/>
</dbReference>
<evidence type="ECO:0000256" key="6">
    <source>
        <dbReference type="SAM" id="MobiDB-lite"/>
    </source>
</evidence>
<dbReference type="Pfam" id="PF02377">
    <property type="entry name" value="Dishevelled"/>
    <property type="match status" value="1"/>
</dbReference>
<evidence type="ECO:0000256" key="1">
    <source>
        <dbReference type="ARBA" id="ARBA00004496"/>
    </source>
</evidence>
<evidence type="ECO:0000259" key="7">
    <source>
        <dbReference type="PROSITE" id="PS50841"/>
    </source>
</evidence>